<feature type="compositionally biased region" description="Basic and acidic residues" evidence="1">
    <location>
        <begin position="38"/>
        <end position="52"/>
    </location>
</feature>
<accession>A0A9W7CY30</accession>
<name>A0A9W7CY30_9STRA</name>
<reference evidence="3" key="1">
    <citation type="submission" date="2023-04" db="EMBL/GenBank/DDBJ databases">
        <title>Phytophthora fragariaefolia NBRC 109709.</title>
        <authorList>
            <person name="Ichikawa N."/>
            <person name="Sato H."/>
            <person name="Tonouchi N."/>
        </authorList>
    </citation>
    <scope>NUCLEOTIDE SEQUENCE</scope>
    <source>
        <strain evidence="3">NBRC 109709</strain>
    </source>
</reference>
<comment type="caution">
    <text evidence="3">The sequence shown here is derived from an EMBL/GenBank/DDBJ whole genome shotgun (WGS) entry which is preliminary data.</text>
</comment>
<evidence type="ECO:0000256" key="1">
    <source>
        <dbReference type="SAM" id="MobiDB-lite"/>
    </source>
</evidence>
<dbReference type="OrthoDB" id="122734at2759"/>
<dbReference type="InterPro" id="IPR013103">
    <property type="entry name" value="RVT_2"/>
</dbReference>
<dbReference type="AlphaFoldDB" id="A0A9W7CY30"/>
<feature type="compositionally biased region" description="Basic residues" evidence="1">
    <location>
        <begin position="55"/>
        <end position="77"/>
    </location>
</feature>
<feature type="region of interest" description="Disordered" evidence="1">
    <location>
        <begin position="38"/>
        <end position="100"/>
    </location>
</feature>
<dbReference type="Proteomes" id="UP001165121">
    <property type="component" value="Unassembled WGS sequence"/>
</dbReference>
<organism evidence="3 4">
    <name type="scientific">Phytophthora fragariaefolia</name>
    <dbReference type="NCBI Taxonomy" id="1490495"/>
    <lineage>
        <taxon>Eukaryota</taxon>
        <taxon>Sar</taxon>
        <taxon>Stramenopiles</taxon>
        <taxon>Oomycota</taxon>
        <taxon>Peronosporomycetes</taxon>
        <taxon>Peronosporales</taxon>
        <taxon>Peronosporaceae</taxon>
        <taxon>Phytophthora</taxon>
    </lineage>
</organism>
<evidence type="ECO:0000313" key="4">
    <source>
        <dbReference type="Proteomes" id="UP001165121"/>
    </source>
</evidence>
<sequence length="297" mass="33834">MVVVTTQHIQNVETLNMEQNMQLQARLKSEGPELWKSVEDCESVAKQKETNHATHGGRKGGKKRSKKKKKKSKRKASGKAAQPAEGQKEHPRPRMLSRWWSRATGRARGQVEEEEIGALENNQTWTLVEKPDRVKVLHSTWVNKTKDVQNAYVKADKEEKLQIYHYGPQMMKISKAKLVELGAQHKRELVLQFKKSLFGLKQAGRLRNQLLHRVLTKLEYMQCYTDSCLYCKRDATGVTLVGVNVNDPLVSGTSEVRVDEPLGQMVVLKLKILSVVSKFLGIAFVYDKDSGWRLEQG</sequence>
<feature type="domain" description="Reverse transcriptase Ty1/copia-type" evidence="2">
    <location>
        <begin position="147"/>
        <end position="294"/>
    </location>
</feature>
<evidence type="ECO:0000313" key="3">
    <source>
        <dbReference type="EMBL" id="GMF48391.1"/>
    </source>
</evidence>
<protein>
    <submittedName>
        <fullName evidence="3">Unnamed protein product</fullName>
    </submittedName>
</protein>
<dbReference type="Pfam" id="PF07727">
    <property type="entry name" value="RVT_2"/>
    <property type="match status" value="1"/>
</dbReference>
<evidence type="ECO:0000259" key="2">
    <source>
        <dbReference type="Pfam" id="PF07727"/>
    </source>
</evidence>
<keyword evidence="4" id="KW-1185">Reference proteome</keyword>
<gene>
    <name evidence="3" type="ORF">Pfra01_001868100</name>
</gene>
<dbReference type="EMBL" id="BSXT01002330">
    <property type="protein sequence ID" value="GMF48391.1"/>
    <property type="molecule type" value="Genomic_DNA"/>
</dbReference>
<proteinExistence type="predicted"/>